<evidence type="ECO:0000256" key="2">
    <source>
        <dbReference type="ARBA" id="ARBA00022801"/>
    </source>
</evidence>
<evidence type="ECO:0000313" key="4">
    <source>
        <dbReference type="EMBL" id="MCC0175497.1"/>
    </source>
</evidence>
<dbReference type="Pfam" id="PF00149">
    <property type="entry name" value="Metallophos"/>
    <property type="match status" value="1"/>
</dbReference>
<keyword evidence="1" id="KW-0732">Signal</keyword>
<gene>
    <name evidence="4" type="ORF">I4641_00685</name>
</gene>
<reference evidence="4" key="1">
    <citation type="journal article" date="2021" name="Antonie Van Leeuwenhoek">
        <title>Draft genome and description of Waterburya agarophytonicola gen. nov. sp. nov. (Pleurocapsales, Cyanobacteria): a seaweed symbiont.</title>
        <authorList>
            <person name="Bonthond G."/>
            <person name="Shalygin S."/>
            <person name="Bayer T."/>
            <person name="Weinberger F."/>
        </authorList>
    </citation>
    <scope>NUCLEOTIDE SEQUENCE</scope>
    <source>
        <strain evidence="4">KI4</strain>
    </source>
</reference>
<dbReference type="InterPro" id="IPR004843">
    <property type="entry name" value="Calcineurin-like_PHP"/>
</dbReference>
<dbReference type="EMBL" id="JADWDC010000001">
    <property type="protein sequence ID" value="MCC0175497.1"/>
    <property type="molecule type" value="Genomic_DNA"/>
</dbReference>
<dbReference type="PANTHER" id="PTHR10161:SF14">
    <property type="entry name" value="TARTRATE-RESISTANT ACID PHOSPHATASE TYPE 5"/>
    <property type="match status" value="1"/>
</dbReference>
<accession>A0A964FE58</accession>
<dbReference type="RefSeq" id="WP_229638495.1">
    <property type="nucleotide sequence ID" value="NZ_JADWDC010000001.1"/>
</dbReference>
<organism evidence="4 5">
    <name type="scientific">Waterburya agarophytonicola KI4</name>
    <dbReference type="NCBI Taxonomy" id="2874699"/>
    <lineage>
        <taxon>Bacteria</taxon>
        <taxon>Bacillati</taxon>
        <taxon>Cyanobacteriota</taxon>
        <taxon>Cyanophyceae</taxon>
        <taxon>Pleurocapsales</taxon>
        <taxon>Hyellaceae</taxon>
        <taxon>Waterburya</taxon>
        <taxon>Waterburya agarophytonicola</taxon>
    </lineage>
</organism>
<name>A0A964FE58_9CYAN</name>
<dbReference type="GO" id="GO:0016787">
    <property type="term" value="F:hydrolase activity"/>
    <property type="evidence" value="ECO:0007669"/>
    <property type="project" value="UniProtKB-KW"/>
</dbReference>
<dbReference type="SUPFAM" id="SSF56300">
    <property type="entry name" value="Metallo-dependent phosphatases"/>
    <property type="match status" value="1"/>
</dbReference>
<keyword evidence="5" id="KW-1185">Reference proteome</keyword>
<dbReference type="AlphaFoldDB" id="A0A964FE58"/>
<sequence length="300" mass="34021">MKRRNFLGLTALGSLGLALGSHRYRAYQYPLKFQACSSFPAPKSSPQLRFVAVGDVGTGDNHQYSVAKTISCYSNLNPFPLVLLTGDNIYEYGETAKIHDTFEIPYRDLLQQQVKFYAAIGNHDILTNNGVDEINYQDFNMQGRYYTFTRKNVQFFALDTNPEASWQKQLTWLENNLAKSTKPWKIVFGHHPVYSSGEHGTHLSLVKQLTPLFSRYGVQLYLNGHDHHYERTNPLQGTTYLTCGAGAKLRPVGKSDWTAYSVSKLSFAAIEVYPERLEIQGIDTKGNIFDHATIYQRSLT</sequence>
<dbReference type="PANTHER" id="PTHR10161">
    <property type="entry name" value="TARTRATE-RESISTANT ACID PHOSPHATASE TYPE 5"/>
    <property type="match status" value="1"/>
</dbReference>
<comment type="caution">
    <text evidence="4">The sequence shown here is derived from an EMBL/GenBank/DDBJ whole genome shotgun (WGS) entry which is preliminary data.</text>
</comment>
<protein>
    <submittedName>
        <fullName evidence="4">Metallophosphoesterase</fullName>
    </submittedName>
</protein>
<proteinExistence type="predicted"/>
<evidence type="ECO:0000259" key="3">
    <source>
        <dbReference type="Pfam" id="PF00149"/>
    </source>
</evidence>
<dbReference type="InterPro" id="IPR029052">
    <property type="entry name" value="Metallo-depent_PP-like"/>
</dbReference>
<keyword evidence="2" id="KW-0378">Hydrolase</keyword>
<evidence type="ECO:0000256" key="1">
    <source>
        <dbReference type="ARBA" id="ARBA00022729"/>
    </source>
</evidence>
<dbReference type="InterPro" id="IPR051558">
    <property type="entry name" value="Metallophosphoesterase_PAP"/>
</dbReference>
<evidence type="ECO:0000313" key="5">
    <source>
        <dbReference type="Proteomes" id="UP000729733"/>
    </source>
</evidence>
<dbReference type="Proteomes" id="UP000729733">
    <property type="component" value="Unassembled WGS sequence"/>
</dbReference>
<feature type="domain" description="Calcineurin-like phosphoesterase" evidence="3">
    <location>
        <begin position="48"/>
        <end position="229"/>
    </location>
</feature>
<dbReference type="Gene3D" id="3.60.21.10">
    <property type="match status" value="1"/>
</dbReference>